<comment type="caution">
    <text evidence="1">The sequence shown here is derived from an EMBL/GenBank/DDBJ whole genome shotgun (WGS) entry which is preliminary data.</text>
</comment>
<dbReference type="Proteomes" id="UP001152747">
    <property type="component" value="Unassembled WGS sequence"/>
</dbReference>
<protein>
    <recommendedName>
        <fullName evidence="3">MATH domain-containing protein</fullName>
    </recommendedName>
</protein>
<dbReference type="InterPro" id="IPR008974">
    <property type="entry name" value="TRAF-like"/>
</dbReference>
<organism evidence="1 2">
    <name type="scientific">Caenorhabditis angaria</name>
    <dbReference type="NCBI Taxonomy" id="860376"/>
    <lineage>
        <taxon>Eukaryota</taxon>
        <taxon>Metazoa</taxon>
        <taxon>Ecdysozoa</taxon>
        <taxon>Nematoda</taxon>
        <taxon>Chromadorea</taxon>
        <taxon>Rhabditida</taxon>
        <taxon>Rhabditina</taxon>
        <taxon>Rhabditomorpha</taxon>
        <taxon>Rhabditoidea</taxon>
        <taxon>Rhabditidae</taxon>
        <taxon>Peloderinae</taxon>
        <taxon>Caenorhabditis</taxon>
    </lineage>
</organism>
<keyword evidence="2" id="KW-1185">Reference proteome</keyword>
<evidence type="ECO:0000313" key="1">
    <source>
        <dbReference type="EMBL" id="CAI5443985.1"/>
    </source>
</evidence>
<dbReference type="EMBL" id="CANHGI010000003">
    <property type="protein sequence ID" value="CAI5443985.1"/>
    <property type="molecule type" value="Genomic_DNA"/>
</dbReference>
<evidence type="ECO:0000313" key="2">
    <source>
        <dbReference type="Proteomes" id="UP001152747"/>
    </source>
</evidence>
<proteinExistence type="predicted"/>
<dbReference type="Gene3D" id="2.60.210.10">
    <property type="entry name" value="Apoptosis, Tumor Necrosis Factor Receptor Associated Protein 2, Chain A"/>
    <property type="match status" value="1"/>
</dbReference>
<reference evidence="1" key="1">
    <citation type="submission" date="2022-11" db="EMBL/GenBank/DDBJ databases">
        <authorList>
            <person name="Kikuchi T."/>
        </authorList>
    </citation>
    <scope>NUCLEOTIDE SEQUENCE</scope>
    <source>
        <strain evidence="1">PS1010</strain>
    </source>
</reference>
<sequence>MNPIVKDGLKIVWKVENVDSLDANGKYSPELVTDNFKWKLAVQTKEINKIKYLALYFYSGNEKIKLVGRSEPCIQSLR</sequence>
<evidence type="ECO:0008006" key="3">
    <source>
        <dbReference type="Google" id="ProtNLM"/>
    </source>
</evidence>
<gene>
    <name evidence="1" type="ORF">CAMP_LOCUS6622</name>
</gene>
<accession>A0A9P1IG42</accession>
<name>A0A9P1IG42_9PELO</name>
<dbReference type="AlphaFoldDB" id="A0A9P1IG42"/>